<evidence type="ECO:0000256" key="10">
    <source>
        <dbReference type="ARBA" id="ARBA00022989"/>
    </source>
</evidence>
<keyword evidence="6 13" id="KW-0812">Transmembrane</keyword>
<dbReference type="SUPFAM" id="SSF55874">
    <property type="entry name" value="ATPase domain of HSP90 chaperone/DNA topoisomerase II/histidine kinase"/>
    <property type="match status" value="1"/>
</dbReference>
<evidence type="ECO:0000256" key="7">
    <source>
        <dbReference type="ARBA" id="ARBA00022741"/>
    </source>
</evidence>
<evidence type="ECO:0000256" key="8">
    <source>
        <dbReference type="ARBA" id="ARBA00022777"/>
    </source>
</evidence>
<proteinExistence type="predicted"/>
<feature type="domain" description="Histidine kinase" evidence="14">
    <location>
        <begin position="239"/>
        <end position="448"/>
    </location>
</feature>
<dbReference type="InterPro" id="IPR013727">
    <property type="entry name" value="2CSK_N"/>
</dbReference>
<dbReference type="KEGG" id="lug:FPZ22_05735"/>
<evidence type="ECO:0000256" key="3">
    <source>
        <dbReference type="ARBA" id="ARBA00012438"/>
    </source>
</evidence>
<dbReference type="Gene3D" id="3.30.565.10">
    <property type="entry name" value="Histidine kinase-like ATPase, C-terminal domain"/>
    <property type="match status" value="1"/>
</dbReference>
<evidence type="ECO:0000256" key="4">
    <source>
        <dbReference type="ARBA" id="ARBA00022553"/>
    </source>
</evidence>
<keyword evidence="7" id="KW-0547">Nucleotide-binding</keyword>
<dbReference type="SMART" id="SM00388">
    <property type="entry name" value="HisKA"/>
    <property type="match status" value="1"/>
</dbReference>
<dbReference type="GO" id="GO:0005524">
    <property type="term" value="F:ATP binding"/>
    <property type="evidence" value="ECO:0007669"/>
    <property type="project" value="UniProtKB-KW"/>
</dbReference>
<keyword evidence="12 13" id="KW-0472">Membrane</keyword>
<dbReference type="SMART" id="SM00387">
    <property type="entry name" value="HATPase_c"/>
    <property type="match status" value="1"/>
</dbReference>
<evidence type="ECO:0000256" key="1">
    <source>
        <dbReference type="ARBA" id="ARBA00000085"/>
    </source>
</evidence>
<comment type="catalytic activity">
    <reaction evidence="1">
        <text>ATP + protein L-histidine = ADP + protein N-phospho-L-histidine.</text>
        <dbReference type="EC" id="2.7.13.3"/>
    </reaction>
</comment>
<dbReference type="Pfam" id="PF00512">
    <property type="entry name" value="HisKA"/>
    <property type="match status" value="1"/>
</dbReference>
<keyword evidence="11" id="KW-0902">Two-component regulatory system</keyword>
<evidence type="ECO:0000256" key="2">
    <source>
        <dbReference type="ARBA" id="ARBA00004141"/>
    </source>
</evidence>
<keyword evidence="8 15" id="KW-0418">Kinase</keyword>
<dbReference type="Gene3D" id="1.10.287.130">
    <property type="match status" value="1"/>
</dbReference>
<gene>
    <name evidence="15" type="ORF">FPZ22_05735</name>
</gene>
<evidence type="ECO:0000256" key="13">
    <source>
        <dbReference type="SAM" id="Phobius"/>
    </source>
</evidence>
<dbReference type="PRINTS" id="PR00344">
    <property type="entry name" value="BCTRLSENSOR"/>
</dbReference>
<dbReference type="Proteomes" id="UP000316584">
    <property type="component" value="Chromosome"/>
</dbReference>
<dbReference type="RefSeq" id="WP_144891222.1">
    <property type="nucleotide sequence ID" value="NZ_CP042218.1"/>
</dbReference>
<dbReference type="EC" id="2.7.13.3" evidence="3"/>
<comment type="subcellular location">
    <subcellularLocation>
        <location evidence="2">Membrane</location>
        <topology evidence="2">Multi-pass membrane protein</topology>
    </subcellularLocation>
</comment>
<evidence type="ECO:0000256" key="9">
    <source>
        <dbReference type="ARBA" id="ARBA00022840"/>
    </source>
</evidence>
<evidence type="ECO:0000256" key="5">
    <source>
        <dbReference type="ARBA" id="ARBA00022679"/>
    </source>
</evidence>
<dbReference type="EMBL" id="CP042218">
    <property type="protein sequence ID" value="QDW66457.1"/>
    <property type="molecule type" value="Genomic_DNA"/>
</dbReference>
<accession>A0A518N3K6</accession>
<keyword evidence="5" id="KW-0808">Transferase</keyword>
<reference evidence="15 16" key="1">
    <citation type="submission" date="2019-07" db="EMBL/GenBank/DDBJ databases">
        <title>Full genome sequence of Luteimonas sp. Gr-4.</title>
        <authorList>
            <person name="Im W.-T."/>
        </authorList>
    </citation>
    <scope>NUCLEOTIDE SEQUENCE [LARGE SCALE GENOMIC DNA]</scope>
    <source>
        <strain evidence="15 16">Gr-4</strain>
    </source>
</reference>
<keyword evidence="10 13" id="KW-1133">Transmembrane helix</keyword>
<dbReference type="InterPro" id="IPR003661">
    <property type="entry name" value="HisK_dim/P_dom"/>
</dbReference>
<evidence type="ECO:0000256" key="6">
    <source>
        <dbReference type="ARBA" id="ARBA00022692"/>
    </source>
</evidence>
<evidence type="ECO:0000313" key="16">
    <source>
        <dbReference type="Proteomes" id="UP000316584"/>
    </source>
</evidence>
<evidence type="ECO:0000256" key="11">
    <source>
        <dbReference type="ARBA" id="ARBA00023012"/>
    </source>
</evidence>
<dbReference type="PANTHER" id="PTHR45436">
    <property type="entry name" value="SENSOR HISTIDINE KINASE YKOH"/>
    <property type="match status" value="1"/>
</dbReference>
<dbReference type="InterPro" id="IPR036097">
    <property type="entry name" value="HisK_dim/P_sf"/>
</dbReference>
<name>A0A518N3K6_9GAMM</name>
<evidence type="ECO:0000259" key="14">
    <source>
        <dbReference type="PROSITE" id="PS50109"/>
    </source>
</evidence>
<dbReference type="CDD" id="cd00075">
    <property type="entry name" value="HATPase"/>
    <property type="match status" value="1"/>
</dbReference>
<dbReference type="OrthoDB" id="9804645at2"/>
<organism evidence="15 16">
    <name type="scientific">Luteimonas granuli</name>
    <dbReference type="NCBI Taxonomy" id="1176533"/>
    <lineage>
        <taxon>Bacteria</taxon>
        <taxon>Pseudomonadati</taxon>
        <taxon>Pseudomonadota</taxon>
        <taxon>Gammaproteobacteria</taxon>
        <taxon>Lysobacterales</taxon>
        <taxon>Lysobacteraceae</taxon>
        <taxon>Luteimonas</taxon>
    </lineage>
</organism>
<dbReference type="InterPro" id="IPR036890">
    <property type="entry name" value="HATPase_C_sf"/>
</dbReference>
<sequence length="451" mass="48529">MTRPSLQRRLLWSVGLPVVALWLGAGLWLAQVARHETAEMFDRELERTAASVLAVLASMPDAALVQRDVLDTIDAIEDADDEGARPEIVVRDRRGGVLLDASSLPVLEVDHREAHFHTLQHDGETWRVYQRWDSAQRHWIQVAAPLHDRDELIGGLARAMVLPLLALLLLLPAATWFGLRGGLAPLRAVSRAIATQPARTPTLTRDDVPGELLQLTRAVDALVGTLDAALARERRFTADAAHELRHPLSVLQLELDLATGATDAALRMQHLDRARGGLRRMERLVEQLLTLARVESLDAVRDAEVLSLGQLARSVVADASERAIPRGVELSFLAEGEVRVRGSAGLLGIALHNLVDNAIGHGRSPGRVEVAVRELGDRAEFSVEDEGPGFPEEHGGRLGERFLRSGGSGSGLGLSIVHAIAALHGGSLAVGRSAPGGARVVLRLPRAPGPG</sequence>
<dbReference type="Pfam" id="PF08521">
    <property type="entry name" value="2CSK_N"/>
    <property type="match status" value="1"/>
</dbReference>
<dbReference type="GO" id="GO:0005886">
    <property type="term" value="C:plasma membrane"/>
    <property type="evidence" value="ECO:0007669"/>
    <property type="project" value="TreeGrafter"/>
</dbReference>
<protein>
    <recommendedName>
        <fullName evidence="3">histidine kinase</fullName>
        <ecNumber evidence="3">2.7.13.3</ecNumber>
    </recommendedName>
</protein>
<evidence type="ECO:0000256" key="12">
    <source>
        <dbReference type="ARBA" id="ARBA00023136"/>
    </source>
</evidence>
<dbReference type="InterPro" id="IPR004358">
    <property type="entry name" value="Sig_transdc_His_kin-like_C"/>
</dbReference>
<dbReference type="PROSITE" id="PS50109">
    <property type="entry name" value="HIS_KIN"/>
    <property type="match status" value="1"/>
</dbReference>
<dbReference type="PANTHER" id="PTHR45436:SF14">
    <property type="entry name" value="SENSOR PROTEIN QSEC"/>
    <property type="match status" value="1"/>
</dbReference>
<feature type="transmembrane region" description="Helical" evidence="13">
    <location>
        <begin position="12"/>
        <end position="30"/>
    </location>
</feature>
<keyword evidence="4" id="KW-0597">Phosphoprotein</keyword>
<dbReference type="AlphaFoldDB" id="A0A518N3K6"/>
<dbReference type="InterPro" id="IPR005467">
    <property type="entry name" value="His_kinase_dom"/>
</dbReference>
<keyword evidence="9" id="KW-0067">ATP-binding</keyword>
<evidence type="ECO:0000313" key="15">
    <source>
        <dbReference type="EMBL" id="QDW66457.1"/>
    </source>
</evidence>
<dbReference type="Pfam" id="PF02518">
    <property type="entry name" value="HATPase_c"/>
    <property type="match status" value="1"/>
</dbReference>
<dbReference type="InterPro" id="IPR003594">
    <property type="entry name" value="HATPase_dom"/>
</dbReference>
<dbReference type="GO" id="GO:0000155">
    <property type="term" value="F:phosphorelay sensor kinase activity"/>
    <property type="evidence" value="ECO:0007669"/>
    <property type="project" value="InterPro"/>
</dbReference>
<feature type="transmembrane region" description="Helical" evidence="13">
    <location>
        <begin position="159"/>
        <end position="179"/>
    </location>
</feature>
<keyword evidence="16" id="KW-1185">Reference proteome</keyword>
<dbReference type="SUPFAM" id="SSF47384">
    <property type="entry name" value="Homodimeric domain of signal transducing histidine kinase"/>
    <property type="match status" value="1"/>
</dbReference>
<dbReference type="CDD" id="cd00082">
    <property type="entry name" value="HisKA"/>
    <property type="match status" value="1"/>
</dbReference>
<dbReference type="InterPro" id="IPR050428">
    <property type="entry name" value="TCS_sensor_his_kinase"/>
</dbReference>